<accession>A0AAU9D2D7</accession>
<dbReference type="Gene3D" id="3.40.710.10">
    <property type="entry name" value="DD-peptidase/beta-lactamase superfamily"/>
    <property type="match status" value="1"/>
</dbReference>
<organism evidence="4 5">
    <name type="scientific">Xylocopilactobacillus apis</name>
    <dbReference type="NCBI Taxonomy" id="2932183"/>
    <lineage>
        <taxon>Bacteria</taxon>
        <taxon>Bacillati</taxon>
        <taxon>Bacillota</taxon>
        <taxon>Bacilli</taxon>
        <taxon>Lactobacillales</taxon>
        <taxon>Lactobacillaceae</taxon>
        <taxon>Xylocopilactobacillus</taxon>
    </lineage>
</organism>
<dbReference type="Proteomes" id="UP001321804">
    <property type="component" value="Chromosome"/>
</dbReference>
<dbReference type="AlphaFoldDB" id="A0AAU9D2D7"/>
<keyword evidence="1" id="KW-0175">Coiled coil</keyword>
<dbReference type="EMBL" id="AP026801">
    <property type="protein sequence ID" value="BDR55540.1"/>
    <property type="molecule type" value="Genomic_DNA"/>
</dbReference>
<dbReference type="InterPro" id="IPR001466">
    <property type="entry name" value="Beta-lactam-related"/>
</dbReference>
<sequence>MKVFRRICLVILLLVVGTVIGLGGSYLYYQRVIQPQEHERYEKKLKDLQDQYEKELKKAQAAKKMREKMGTSSVDLLSANQEAVIENFLKSNHFIGTVLLYKNDRIIFQRGYGYADYQAKKWNNPDSLYQWASLQKSLTAVLIMKCAEEGKLRLDDPLSKYYPSILGSSSITLRQMLDMKSGLKLKRPLSTKDNQDILTFDIENAFVDPDKIGNSEYQSVNYVLLAGILQKVNQENYYEYLKDKIFTPLHVKHFGFNTLSPNSKMNKMVSYRSPLNDLDSYANPVTISPDSFIKELGTGNIYSTAQTLLETQLGILQGKIISKDDLNALRDSADGYYGGGVYNFSDHFFAHGLIVGYESEMYITNDGHNAVIAMSNRSFPAPSFTKAYNFTTDLYQKMMEDFPTE</sequence>
<reference evidence="4 5" key="1">
    <citation type="journal article" date="2023" name="Microbiol. Spectr.">
        <title>Symbiosis of Carpenter Bees with Uncharacterized Lactic Acid Bacteria Showing NAD Auxotrophy.</title>
        <authorList>
            <person name="Kawasaki S."/>
            <person name="Ozawa K."/>
            <person name="Mori T."/>
            <person name="Yamamoto A."/>
            <person name="Ito M."/>
            <person name="Ohkuma M."/>
            <person name="Sakamoto M."/>
            <person name="Matsutani M."/>
        </authorList>
    </citation>
    <scope>NUCLEOTIDE SEQUENCE [LARGE SCALE GENOMIC DNA]</scope>
    <source>
        <strain evidence="4 5">KimC2</strain>
    </source>
</reference>
<dbReference type="PANTHER" id="PTHR46825">
    <property type="entry name" value="D-ALANYL-D-ALANINE-CARBOXYPEPTIDASE/ENDOPEPTIDASE AMPH"/>
    <property type="match status" value="1"/>
</dbReference>
<feature type="coiled-coil region" evidence="1">
    <location>
        <begin position="38"/>
        <end position="69"/>
    </location>
</feature>
<keyword evidence="2" id="KW-0472">Membrane</keyword>
<proteinExistence type="predicted"/>
<dbReference type="SUPFAM" id="SSF56601">
    <property type="entry name" value="beta-lactamase/transpeptidase-like"/>
    <property type="match status" value="1"/>
</dbReference>
<protein>
    <submittedName>
        <fullName evidence="4">Peptidase S12</fullName>
    </submittedName>
</protein>
<feature type="domain" description="Beta-lactamase-related" evidence="3">
    <location>
        <begin position="83"/>
        <end position="388"/>
    </location>
</feature>
<evidence type="ECO:0000313" key="4">
    <source>
        <dbReference type="EMBL" id="BDR55540.1"/>
    </source>
</evidence>
<evidence type="ECO:0000256" key="1">
    <source>
        <dbReference type="SAM" id="Coils"/>
    </source>
</evidence>
<name>A0AAU9D2D7_9LACO</name>
<evidence type="ECO:0000313" key="5">
    <source>
        <dbReference type="Proteomes" id="UP001321804"/>
    </source>
</evidence>
<evidence type="ECO:0000259" key="3">
    <source>
        <dbReference type="Pfam" id="PF00144"/>
    </source>
</evidence>
<dbReference type="RefSeq" id="WP_317696943.1">
    <property type="nucleotide sequence ID" value="NZ_AP026801.1"/>
</dbReference>
<evidence type="ECO:0000256" key="2">
    <source>
        <dbReference type="SAM" id="Phobius"/>
    </source>
</evidence>
<dbReference type="KEGG" id="xak:KIMC2_01020"/>
<keyword evidence="2" id="KW-1133">Transmembrane helix</keyword>
<gene>
    <name evidence="4" type="primary">pbpX2</name>
    <name evidence="4" type="ORF">KIMC2_01020</name>
</gene>
<dbReference type="Pfam" id="PF00144">
    <property type="entry name" value="Beta-lactamase"/>
    <property type="match status" value="1"/>
</dbReference>
<dbReference type="PANTHER" id="PTHR46825:SF9">
    <property type="entry name" value="BETA-LACTAMASE-RELATED DOMAIN-CONTAINING PROTEIN"/>
    <property type="match status" value="1"/>
</dbReference>
<dbReference type="InterPro" id="IPR050491">
    <property type="entry name" value="AmpC-like"/>
</dbReference>
<keyword evidence="5" id="KW-1185">Reference proteome</keyword>
<keyword evidence="2" id="KW-0812">Transmembrane</keyword>
<feature type="transmembrane region" description="Helical" evidence="2">
    <location>
        <begin position="7"/>
        <end position="29"/>
    </location>
</feature>
<dbReference type="InterPro" id="IPR012338">
    <property type="entry name" value="Beta-lactam/transpept-like"/>
</dbReference>